<organism evidence="10 11">
    <name type="scientific">Amniculicola lignicola CBS 123094</name>
    <dbReference type="NCBI Taxonomy" id="1392246"/>
    <lineage>
        <taxon>Eukaryota</taxon>
        <taxon>Fungi</taxon>
        <taxon>Dikarya</taxon>
        <taxon>Ascomycota</taxon>
        <taxon>Pezizomycotina</taxon>
        <taxon>Dothideomycetes</taxon>
        <taxon>Pleosporomycetidae</taxon>
        <taxon>Pleosporales</taxon>
        <taxon>Amniculicolaceae</taxon>
        <taxon>Amniculicola</taxon>
    </lineage>
</organism>
<evidence type="ECO:0000256" key="7">
    <source>
        <dbReference type="ARBA" id="ARBA00023136"/>
    </source>
</evidence>
<dbReference type="InterPro" id="IPR007751">
    <property type="entry name" value="DUF676_lipase-like"/>
</dbReference>
<dbReference type="GO" id="GO:0005739">
    <property type="term" value="C:mitochondrion"/>
    <property type="evidence" value="ECO:0007669"/>
    <property type="project" value="UniProtKB-SubCell"/>
</dbReference>
<feature type="region of interest" description="Disordered" evidence="8">
    <location>
        <begin position="1"/>
        <end position="48"/>
    </location>
</feature>
<keyword evidence="11" id="KW-1185">Reference proteome</keyword>
<evidence type="ECO:0000259" key="9">
    <source>
        <dbReference type="Pfam" id="PF05057"/>
    </source>
</evidence>
<evidence type="ECO:0000313" key="11">
    <source>
        <dbReference type="Proteomes" id="UP000799779"/>
    </source>
</evidence>
<dbReference type="PANTHER" id="PTHR48182:SF2">
    <property type="entry name" value="PROTEIN SERAC1"/>
    <property type="match status" value="1"/>
</dbReference>
<evidence type="ECO:0000256" key="4">
    <source>
        <dbReference type="ARBA" id="ARBA00007920"/>
    </source>
</evidence>
<dbReference type="AlphaFoldDB" id="A0A6A5W0K3"/>
<keyword evidence="5" id="KW-0256">Endoplasmic reticulum</keyword>
<dbReference type="Gene3D" id="3.40.50.1820">
    <property type="entry name" value="alpha/beta hydrolase"/>
    <property type="match status" value="1"/>
</dbReference>
<evidence type="ECO:0000256" key="1">
    <source>
        <dbReference type="ARBA" id="ARBA00004173"/>
    </source>
</evidence>
<dbReference type="InterPro" id="IPR052374">
    <property type="entry name" value="SERAC1"/>
</dbReference>
<evidence type="ECO:0000313" key="10">
    <source>
        <dbReference type="EMBL" id="KAF1995240.1"/>
    </source>
</evidence>
<feature type="domain" description="DUF676" evidence="9">
    <location>
        <begin position="69"/>
        <end position="201"/>
    </location>
</feature>
<feature type="compositionally biased region" description="Polar residues" evidence="8">
    <location>
        <begin position="18"/>
        <end position="27"/>
    </location>
</feature>
<dbReference type="InterPro" id="IPR029058">
    <property type="entry name" value="AB_hydrolase_fold"/>
</dbReference>
<dbReference type="Pfam" id="PF05057">
    <property type="entry name" value="DUF676"/>
    <property type="match status" value="1"/>
</dbReference>
<proteinExistence type="inferred from homology"/>
<protein>
    <recommendedName>
        <fullName evidence="9">DUF676 domain-containing protein</fullName>
    </recommendedName>
</protein>
<keyword evidence="6" id="KW-0496">Mitochondrion</keyword>
<dbReference type="Proteomes" id="UP000799779">
    <property type="component" value="Unassembled WGS sequence"/>
</dbReference>
<evidence type="ECO:0000256" key="6">
    <source>
        <dbReference type="ARBA" id="ARBA00023128"/>
    </source>
</evidence>
<dbReference type="GO" id="GO:0016020">
    <property type="term" value="C:membrane"/>
    <property type="evidence" value="ECO:0007669"/>
    <property type="project" value="UniProtKB-SubCell"/>
</dbReference>
<gene>
    <name evidence="10" type="ORF">P154DRAFT_445974</name>
</gene>
<evidence type="ECO:0000256" key="8">
    <source>
        <dbReference type="SAM" id="MobiDB-lite"/>
    </source>
</evidence>
<evidence type="ECO:0000256" key="5">
    <source>
        <dbReference type="ARBA" id="ARBA00022824"/>
    </source>
</evidence>
<name>A0A6A5W0K3_9PLEO</name>
<comment type="subcellular location">
    <subcellularLocation>
        <location evidence="2">Endoplasmic reticulum</location>
    </subcellularLocation>
    <subcellularLocation>
        <location evidence="3">Membrane</location>
    </subcellularLocation>
    <subcellularLocation>
        <location evidence="1">Mitochondrion</location>
    </subcellularLocation>
</comment>
<dbReference type="GO" id="GO:0005783">
    <property type="term" value="C:endoplasmic reticulum"/>
    <property type="evidence" value="ECO:0007669"/>
    <property type="project" value="UniProtKB-SubCell"/>
</dbReference>
<accession>A0A6A5W0K3</accession>
<comment type="similarity">
    <text evidence="4">Belongs to the putative lipase ROG1 family.</text>
</comment>
<dbReference type="PANTHER" id="PTHR48182">
    <property type="entry name" value="PROTEIN SERAC1"/>
    <property type="match status" value="1"/>
</dbReference>
<dbReference type="OrthoDB" id="427518at2759"/>
<dbReference type="EMBL" id="ML977643">
    <property type="protein sequence ID" value="KAF1995240.1"/>
    <property type="molecule type" value="Genomic_DNA"/>
</dbReference>
<evidence type="ECO:0000256" key="3">
    <source>
        <dbReference type="ARBA" id="ARBA00004370"/>
    </source>
</evidence>
<sequence>MKAWRQLIGRETREESIEGNTAASSAVTPPIPQSLPQPERQPISQPPSKKIFPSGIKLLHDSGKSVIDIIFVHGLTGDREETWKAENAFDSWPKTLLPSKVADARVLTFGYDAYVANWRGMVSENRIGNHAMNLLTAIATHREDNDTNTRPIIFVCHSLGGLVCEDALVIAQQRPEKHLRQVLNCTRGILFIGTPHHGSGLAHWAESLAKSIGLLKQTNPEILNVLRRESEVLERVQGGFHTMLRTRAQEGSLPIEMTCFYEELPLPGVGLVVPKDSAILPGNISIGIRSNHMEMTKFDDLNHPGFISVAGELRRWSKAIAAAQLPQTSNVNASTSLQGPPQDLNGALPPALTTGFYKGIDISS</sequence>
<keyword evidence="7" id="KW-0472">Membrane</keyword>
<dbReference type="SUPFAM" id="SSF53474">
    <property type="entry name" value="alpha/beta-Hydrolases"/>
    <property type="match status" value="1"/>
</dbReference>
<reference evidence="10" key="1">
    <citation type="journal article" date="2020" name="Stud. Mycol.">
        <title>101 Dothideomycetes genomes: a test case for predicting lifestyles and emergence of pathogens.</title>
        <authorList>
            <person name="Haridas S."/>
            <person name="Albert R."/>
            <person name="Binder M."/>
            <person name="Bloem J."/>
            <person name="Labutti K."/>
            <person name="Salamov A."/>
            <person name="Andreopoulos B."/>
            <person name="Baker S."/>
            <person name="Barry K."/>
            <person name="Bills G."/>
            <person name="Bluhm B."/>
            <person name="Cannon C."/>
            <person name="Castanera R."/>
            <person name="Culley D."/>
            <person name="Daum C."/>
            <person name="Ezra D."/>
            <person name="Gonzalez J."/>
            <person name="Henrissat B."/>
            <person name="Kuo A."/>
            <person name="Liang C."/>
            <person name="Lipzen A."/>
            <person name="Lutzoni F."/>
            <person name="Magnuson J."/>
            <person name="Mondo S."/>
            <person name="Nolan M."/>
            <person name="Ohm R."/>
            <person name="Pangilinan J."/>
            <person name="Park H.-J."/>
            <person name="Ramirez L."/>
            <person name="Alfaro M."/>
            <person name="Sun H."/>
            <person name="Tritt A."/>
            <person name="Yoshinaga Y."/>
            <person name="Zwiers L.-H."/>
            <person name="Turgeon B."/>
            <person name="Goodwin S."/>
            <person name="Spatafora J."/>
            <person name="Crous P."/>
            <person name="Grigoriev I."/>
        </authorList>
    </citation>
    <scope>NUCLEOTIDE SEQUENCE</scope>
    <source>
        <strain evidence="10">CBS 123094</strain>
    </source>
</reference>
<evidence type="ECO:0000256" key="2">
    <source>
        <dbReference type="ARBA" id="ARBA00004240"/>
    </source>
</evidence>